<name>A0ABY6QUH9_9ACTN</name>
<dbReference type="SUPFAM" id="SSF54001">
    <property type="entry name" value="Cysteine proteinases"/>
    <property type="match status" value="1"/>
</dbReference>
<dbReference type="PANTHER" id="PTHR11786:SF0">
    <property type="entry name" value="ARYLAMINE N-ACETYLTRANSFERASE 4-RELATED"/>
    <property type="match status" value="1"/>
</dbReference>
<evidence type="ECO:0000313" key="3">
    <source>
        <dbReference type="Proteomes" id="UP001164506"/>
    </source>
</evidence>
<dbReference type="PANTHER" id="PTHR11786">
    <property type="entry name" value="N-HYDROXYARYLAMINE O-ACETYLTRANSFERASE"/>
    <property type="match status" value="1"/>
</dbReference>
<organism evidence="2 3">
    <name type="scientific">Streptomyces tanashiensis</name>
    <dbReference type="NCBI Taxonomy" id="67367"/>
    <lineage>
        <taxon>Bacteria</taxon>
        <taxon>Bacillati</taxon>
        <taxon>Actinomycetota</taxon>
        <taxon>Actinomycetes</taxon>
        <taxon>Kitasatosporales</taxon>
        <taxon>Streptomycetaceae</taxon>
        <taxon>Streptomyces</taxon>
    </lineage>
</organism>
<evidence type="ECO:0000256" key="1">
    <source>
        <dbReference type="ARBA" id="ARBA00006547"/>
    </source>
</evidence>
<dbReference type="InterPro" id="IPR053710">
    <property type="entry name" value="Arylamine_NAT_domain_sf"/>
</dbReference>
<dbReference type="EMBL" id="CP084204">
    <property type="protein sequence ID" value="UZX21141.1"/>
    <property type="molecule type" value="Genomic_DNA"/>
</dbReference>
<sequence>MFDVDAYLRRIGHEGETKPDLDTLRVLHKKHLMAIPYNSVISLTRPPSRRGAGVDLVDIDEDATFDAVIAEGNGGGCIQLSRLFFRLLRALGFDVALLGGSTVEGAQVFGTEVEHMLLLVTFGDERWLVDVGYAGPSFLEPLRVGEEIQVQYGVQYRLVEDAGSLVLRRCAQGGRWHVVYRFTLAVREPAAWSEFEAKVNANLAAAEPGAGGGLMLCSRALEDGQAILKGRRYLTVRDGREEVRTLIDSTEYEHLAAGILTGPVG</sequence>
<protein>
    <submittedName>
        <fullName evidence="2">Arylamine N-acetyltransferase</fullName>
    </submittedName>
</protein>
<reference evidence="2" key="1">
    <citation type="submission" date="2021-09" db="EMBL/GenBank/DDBJ databases">
        <title>Complete genome sequence and metabolic characterization of Streptomyces tanashiensis DSM 731 the producer of antibacterial Kalafungin and diverse secondary metabolites.</title>
        <authorList>
            <person name="Abbasi M.N."/>
            <person name="Anwar M.N."/>
            <person name="Alam K."/>
            <person name="Shoaib M."/>
            <person name="Lin Z."/>
            <person name="Hayat M."/>
            <person name="Ali M.I."/>
            <person name="Malik H.M.T."/>
            <person name="Ahmed I."/>
            <person name="Li A."/>
            <person name="Hailong Wang H."/>
            <person name="Zhang Y."/>
        </authorList>
    </citation>
    <scope>NUCLEOTIDE SEQUENCE</scope>
    <source>
        <strain evidence="2">Kala</strain>
    </source>
</reference>
<dbReference type="InterPro" id="IPR001447">
    <property type="entry name" value="Arylamine_N-AcTrfase"/>
</dbReference>
<dbReference type="Gene3D" id="3.30.2140.20">
    <property type="match status" value="1"/>
</dbReference>
<evidence type="ECO:0000313" key="2">
    <source>
        <dbReference type="EMBL" id="UZX21141.1"/>
    </source>
</evidence>
<dbReference type="Pfam" id="PF00797">
    <property type="entry name" value="Acetyltransf_2"/>
    <property type="match status" value="1"/>
</dbReference>
<accession>A0ABY6QUH9</accession>
<dbReference type="GeneID" id="95599893"/>
<gene>
    <name evidence="2" type="ORF">LDH80_10600</name>
</gene>
<comment type="similarity">
    <text evidence="1">Belongs to the arylamine N-acetyltransferase family.</text>
</comment>
<dbReference type="RefSeq" id="WP_189807135.1">
    <property type="nucleotide sequence ID" value="NZ_BMRZ01000034.1"/>
</dbReference>
<dbReference type="InterPro" id="IPR038765">
    <property type="entry name" value="Papain-like_cys_pep_sf"/>
</dbReference>
<proteinExistence type="inferred from homology"/>
<keyword evidence="3" id="KW-1185">Reference proteome</keyword>
<dbReference type="Proteomes" id="UP001164506">
    <property type="component" value="Chromosome"/>
</dbReference>